<evidence type="ECO:0000256" key="3">
    <source>
        <dbReference type="ARBA" id="ARBA00023098"/>
    </source>
</evidence>
<dbReference type="PANTHER" id="PTHR14226">
    <property type="entry name" value="NEUROPATHY TARGET ESTERASE/SWISS CHEESE D.MELANOGASTER"/>
    <property type="match status" value="1"/>
</dbReference>
<accession>A0ABS6B336</accession>
<keyword evidence="3 4" id="KW-0443">Lipid metabolism</keyword>
<keyword evidence="1 4" id="KW-0378">Hydrolase</keyword>
<feature type="domain" description="PNPLA" evidence="5">
    <location>
        <begin position="13"/>
        <end position="202"/>
    </location>
</feature>
<dbReference type="SUPFAM" id="SSF52151">
    <property type="entry name" value="FabD/lysophospholipase-like"/>
    <property type="match status" value="1"/>
</dbReference>
<sequence length="279" mass="28836">MSDAQPARIDTALVLGGGGPVGIAWMAGLVTGLRDAGIDLSLADRFVGTSAGAVVGAVLAAGGDPAILAAPLPSDGERFEVDQELMMGIFAELAAPGVDRGAAWRRAGERALTAPVGDPAVHVARMRNLVGMDEWPDRDLRMTSIDITTGEFRVWTAADAATLPEALAASTCVPGVFPPIPVQGHHYVDGGLRSSVNADLAAGAELVAILEPLAHMFPRTPADRELDGATEISVVPDPETIALFGLDVFSPAAVAPAHEAGLRQAQDAALRLKAHWPGR</sequence>
<dbReference type="InterPro" id="IPR002641">
    <property type="entry name" value="PNPLA_dom"/>
</dbReference>
<dbReference type="InterPro" id="IPR050301">
    <property type="entry name" value="NTE"/>
</dbReference>
<dbReference type="EMBL" id="JAHKNI010000008">
    <property type="protein sequence ID" value="MBU3064715.1"/>
    <property type="molecule type" value="Genomic_DNA"/>
</dbReference>
<protein>
    <submittedName>
        <fullName evidence="6">Patatin-like phospholipase family protein</fullName>
    </submittedName>
</protein>
<dbReference type="InterPro" id="IPR016035">
    <property type="entry name" value="Acyl_Trfase/lysoPLipase"/>
</dbReference>
<evidence type="ECO:0000256" key="4">
    <source>
        <dbReference type="PROSITE-ProRule" id="PRU01161"/>
    </source>
</evidence>
<feature type="active site" description="Proton acceptor" evidence="4">
    <location>
        <position position="189"/>
    </location>
</feature>
<dbReference type="PANTHER" id="PTHR14226:SF57">
    <property type="entry name" value="BLR7027 PROTEIN"/>
    <property type="match status" value="1"/>
</dbReference>
<organism evidence="6 7">
    <name type="scientific">Nocardia albiluteola</name>
    <dbReference type="NCBI Taxonomy" id="2842303"/>
    <lineage>
        <taxon>Bacteria</taxon>
        <taxon>Bacillati</taxon>
        <taxon>Actinomycetota</taxon>
        <taxon>Actinomycetes</taxon>
        <taxon>Mycobacteriales</taxon>
        <taxon>Nocardiaceae</taxon>
        <taxon>Nocardia</taxon>
    </lineage>
</organism>
<keyword evidence="2 4" id="KW-0442">Lipid degradation</keyword>
<comment type="caution">
    <text evidence="6">The sequence shown here is derived from an EMBL/GenBank/DDBJ whole genome shotgun (WGS) entry which is preliminary data.</text>
</comment>
<evidence type="ECO:0000256" key="2">
    <source>
        <dbReference type="ARBA" id="ARBA00022963"/>
    </source>
</evidence>
<dbReference type="RefSeq" id="WP_215920076.1">
    <property type="nucleotide sequence ID" value="NZ_JAHKNI010000008.1"/>
</dbReference>
<dbReference type="Gene3D" id="3.40.1090.10">
    <property type="entry name" value="Cytosolic phospholipase A2 catalytic domain"/>
    <property type="match status" value="2"/>
</dbReference>
<evidence type="ECO:0000313" key="7">
    <source>
        <dbReference type="Proteomes" id="UP000733379"/>
    </source>
</evidence>
<name>A0ABS6B336_9NOCA</name>
<keyword evidence="7" id="KW-1185">Reference proteome</keyword>
<feature type="active site" description="Nucleophile" evidence="4">
    <location>
        <position position="50"/>
    </location>
</feature>
<gene>
    <name evidence="6" type="ORF">KO481_24695</name>
</gene>
<proteinExistence type="predicted"/>
<reference evidence="6 7" key="1">
    <citation type="submission" date="2021-06" db="EMBL/GenBank/DDBJ databases">
        <title>Actinomycetes sequencing.</title>
        <authorList>
            <person name="Shan Q."/>
        </authorList>
    </citation>
    <scope>NUCLEOTIDE SEQUENCE [LARGE SCALE GENOMIC DNA]</scope>
    <source>
        <strain evidence="6 7">NEAU-G5</strain>
    </source>
</reference>
<feature type="short sequence motif" description="GXGXXG" evidence="4">
    <location>
        <begin position="17"/>
        <end position="22"/>
    </location>
</feature>
<evidence type="ECO:0000313" key="6">
    <source>
        <dbReference type="EMBL" id="MBU3064715.1"/>
    </source>
</evidence>
<evidence type="ECO:0000259" key="5">
    <source>
        <dbReference type="PROSITE" id="PS51635"/>
    </source>
</evidence>
<feature type="short sequence motif" description="GXSXG" evidence="4">
    <location>
        <begin position="48"/>
        <end position="52"/>
    </location>
</feature>
<dbReference type="PROSITE" id="PS51635">
    <property type="entry name" value="PNPLA"/>
    <property type="match status" value="1"/>
</dbReference>
<feature type="short sequence motif" description="DGA/G" evidence="4">
    <location>
        <begin position="189"/>
        <end position="191"/>
    </location>
</feature>
<dbReference type="Proteomes" id="UP000733379">
    <property type="component" value="Unassembled WGS sequence"/>
</dbReference>
<evidence type="ECO:0000256" key="1">
    <source>
        <dbReference type="ARBA" id="ARBA00022801"/>
    </source>
</evidence>
<dbReference type="Pfam" id="PF01734">
    <property type="entry name" value="Patatin"/>
    <property type="match status" value="1"/>
</dbReference>